<dbReference type="CDD" id="cd02850">
    <property type="entry name" value="E_set_Cellulase_N"/>
    <property type="match status" value="1"/>
</dbReference>
<reference evidence="6" key="1">
    <citation type="journal article" date="2019" name="Nat. Med.">
        <title>A library of human gut bacterial isolates paired with longitudinal multiomics data enables mechanistic microbiome research.</title>
        <authorList>
            <person name="Poyet M."/>
            <person name="Groussin M."/>
            <person name="Gibbons S.M."/>
            <person name="Avila-Pacheco J."/>
            <person name="Jiang X."/>
            <person name="Kearney S.M."/>
            <person name="Perrotta A.R."/>
            <person name="Berdy B."/>
            <person name="Zhao S."/>
            <person name="Lieberman T.D."/>
            <person name="Swanson P.K."/>
            <person name="Smith M."/>
            <person name="Roesemann S."/>
            <person name="Alexander J.E."/>
            <person name="Rich S.A."/>
            <person name="Livny J."/>
            <person name="Vlamakis H."/>
            <person name="Clish C."/>
            <person name="Bullock K."/>
            <person name="Deik A."/>
            <person name="Scott J."/>
            <person name="Pierce K.A."/>
            <person name="Xavier R.J."/>
            <person name="Alm E.J."/>
        </authorList>
    </citation>
    <scope>NUCLEOTIDE SEQUENCE [LARGE SCALE GENOMIC DNA]</scope>
    <source>
        <strain evidence="6">BIOML-A8</strain>
    </source>
</reference>
<dbReference type="Pfam" id="PF02927">
    <property type="entry name" value="CelD_N"/>
    <property type="match status" value="1"/>
</dbReference>
<keyword evidence="3" id="KW-0624">Polysaccharide degradation</keyword>
<accession>A0A642PKU7</accession>
<dbReference type="AlphaFoldDB" id="A0A642PKU7"/>
<evidence type="ECO:0000256" key="1">
    <source>
        <dbReference type="ARBA" id="ARBA00007072"/>
    </source>
</evidence>
<dbReference type="Gene3D" id="1.50.10.10">
    <property type="match status" value="1"/>
</dbReference>
<dbReference type="RefSeq" id="WP_202188222.1">
    <property type="nucleotide sequence ID" value="NZ_VVZE01000130.1"/>
</dbReference>
<dbReference type="SUPFAM" id="SSF48208">
    <property type="entry name" value="Six-hairpin glycosidases"/>
    <property type="match status" value="1"/>
</dbReference>
<evidence type="ECO:0000259" key="4">
    <source>
        <dbReference type="Pfam" id="PF00759"/>
    </source>
</evidence>
<evidence type="ECO:0000313" key="6">
    <source>
        <dbReference type="EMBL" id="KAA5378098.1"/>
    </source>
</evidence>
<dbReference type="InterPro" id="IPR004197">
    <property type="entry name" value="Cellulase_Ig-like"/>
</dbReference>
<name>A0A642PKU7_9BACT</name>
<evidence type="ECO:0000256" key="2">
    <source>
        <dbReference type="ARBA" id="ARBA00023277"/>
    </source>
</evidence>
<dbReference type="InterPro" id="IPR013783">
    <property type="entry name" value="Ig-like_fold"/>
</dbReference>
<proteinExistence type="inferred from homology"/>
<keyword evidence="2" id="KW-0119">Carbohydrate metabolism</keyword>
<dbReference type="GO" id="GO:0000272">
    <property type="term" value="P:polysaccharide catabolic process"/>
    <property type="evidence" value="ECO:0007669"/>
    <property type="project" value="UniProtKB-KW"/>
</dbReference>
<dbReference type="Gene3D" id="2.60.40.10">
    <property type="entry name" value="Immunoglobulins"/>
    <property type="match status" value="1"/>
</dbReference>
<evidence type="ECO:0000256" key="3">
    <source>
        <dbReference type="ARBA" id="ARBA00023326"/>
    </source>
</evidence>
<protein>
    <submittedName>
        <fullName evidence="6">Cellulase</fullName>
    </submittedName>
</protein>
<feature type="domain" description="Glycoside hydrolase family 9" evidence="4">
    <location>
        <begin position="115"/>
        <end position="201"/>
    </location>
</feature>
<feature type="non-terminal residue" evidence="6">
    <location>
        <position position="216"/>
    </location>
</feature>
<dbReference type="GO" id="GO:0008810">
    <property type="term" value="F:cellulase activity"/>
    <property type="evidence" value="ECO:0007669"/>
    <property type="project" value="InterPro"/>
</dbReference>
<evidence type="ECO:0000259" key="5">
    <source>
        <dbReference type="Pfam" id="PF02927"/>
    </source>
</evidence>
<gene>
    <name evidence="6" type="ORF">F2Y44_23240</name>
</gene>
<comment type="similarity">
    <text evidence="1">Belongs to the glycosyl hydrolase 9 (cellulase E) family.</text>
</comment>
<dbReference type="InterPro" id="IPR001701">
    <property type="entry name" value="Glyco_hydro_9"/>
</dbReference>
<organism evidence="6">
    <name type="scientific">Phocaeicola dorei</name>
    <dbReference type="NCBI Taxonomy" id="357276"/>
    <lineage>
        <taxon>Bacteria</taxon>
        <taxon>Pseudomonadati</taxon>
        <taxon>Bacteroidota</taxon>
        <taxon>Bacteroidia</taxon>
        <taxon>Bacteroidales</taxon>
        <taxon>Bacteroidaceae</taxon>
        <taxon>Phocaeicola</taxon>
    </lineage>
</organism>
<dbReference type="SUPFAM" id="SSF81296">
    <property type="entry name" value="E set domains"/>
    <property type="match status" value="1"/>
</dbReference>
<feature type="domain" description="Cellulase Ig-like" evidence="5">
    <location>
        <begin position="21"/>
        <end position="103"/>
    </location>
</feature>
<sequence>MKSNYWLLTVIFALVALPGKAGEWIRINQLGYLPQSVKVAVFMSEEGTNVENYSLIDAFTGKVVRTFNTTKATGKMGGIKSTYRLNFSDFTEPGTYYLKAGKAVSPRFPINAQVYNGTADYLLHYMGQQRCGYNPFLKDSCHVHDGYIVYHPTKTGQHIDVRGGWHDATDYLQYTTTSANAIYQMMFAYQENPESFGDAYDAAGHPGANGIPDIVA</sequence>
<dbReference type="EMBL" id="VVZE01000130">
    <property type="protein sequence ID" value="KAA5378098.1"/>
    <property type="molecule type" value="Genomic_DNA"/>
</dbReference>
<dbReference type="Pfam" id="PF00759">
    <property type="entry name" value="Glyco_hydro_9"/>
    <property type="match status" value="1"/>
</dbReference>
<dbReference type="InterPro" id="IPR012341">
    <property type="entry name" value="6hp_glycosidase-like_sf"/>
</dbReference>
<dbReference type="InterPro" id="IPR008928">
    <property type="entry name" value="6-hairpin_glycosidase_sf"/>
</dbReference>
<dbReference type="InterPro" id="IPR014756">
    <property type="entry name" value="Ig_E-set"/>
</dbReference>
<comment type="caution">
    <text evidence="6">The sequence shown here is derived from an EMBL/GenBank/DDBJ whole genome shotgun (WGS) entry which is preliminary data.</text>
</comment>